<evidence type="ECO:0000313" key="4">
    <source>
        <dbReference type="Proteomes" id="UP000199480"/>
    </source>
</evidence>
<evidence type="ECO:0000259" key="2">
    <source>
        <dbReference type="Pfam" id="PF00535"/>
    </source>
</evidence>
<accession>A0A1H1KVG5</accession>
<reference evidence="4" key="1">
    <citation type="submission" date="2016-10" db="EMBL/GenBank/DDBJ databases">
        <authorList>
            <person name="Varghese N."/>
            <person name="Submissions S."/>
        </authorList>
    </citation>
    <scope>NUCLEOTIDE SEQUENCE [LARGE SCALE GENOMIC DNA]</scope>
    <source>
        <strain evidence="4">DSM 22620</strain>
    </source>
</reference>
<name>A0A1H1KVG5_9ACTN</name>
<dbReference type="Pfam" id="PF00535">
    <property type="entry name" value="Glycos_transf_2"/>
    <property type="match status" value="1"/>
</dbReference>
<dbReference type="RefSeq" id="WP_090861383.1">
    <property type="nucleotide sequence ID" value="NZ_LT629759.1"/>
</dbReference>
<sequence length="226" mass="25091">MKVLAIIPAYNEEECLGNTVSELTSVCPDVDYLVINDGSHDRTPQICDELHLNHIDMPVNCGLTSGVKAGMKYAYRHGYDAAVQFDADGQHMPEYISKMAEAMRREGADIIIASRNLAGGGAVGARGTGAKLITFFINCATKQTITDPTSGMRMYNRSMIEKFARDFDIAPEPDTISLLIRKGAKVIEIPAQMRERQGGTSYLRYFSAISYMARTCLSLLLFQWFR</sequence>
<protein>
    <submittedName>
        <fullName evidence="3">Glycosyltransferase involved in cell wall bisynthesis</fullName>
    </submittedName>
</protein>
<dbReference type="InterPro" id="IPR001173">
    <property type="entry name" value="Glyco_trans_2-like"/>
</dbReference>
<dbReference type="Proteomes" id="UP000199480">
    <property type="component" value="Chromosome I"/>
</dbReference>
<evidence type="ECO:0000256" key="1">
    <source>
        <dbReference type="ARBA" id="ARBA00006739"/>
    </source>
</evidence>
<dbReference type="CDD" id="cd04179">
    <property type="entry name" value="DPM_DPG-synthase_like"/>
    <property type="match status" value="1"/>
</dbReference>
<dbReference type="OrthoDB" id="9810303at2"/>
<proteinExistence type="inferred from homology"/>
<comment type="similarity">
    <text evidence="1">Belongs to the glycosyltransferase 2 family.</text>
</comment>
<dbReference type="InterPro" id="IPR050256">
    <property type="entry name" value="Glycosyltransferase_2"/>
</dbReference>
<dbReference type="GeneID" id="78499772"/>
<dbReference type="Gene3D" id="3.90.550.10">
    <property type="entry name" value="Spore Coat Polysaccharide Biosynthesis Protein SpsA, Chain A"/>
    <property type="match status" value="1"/>
</dbReference>
<dbReference type="GO" id="GO:0016740">
    <property type="term" value="F:transferase activity"/>
    <property type="evidence" value="ECO:0007669"/>
    <property type="project" value="UniProtKB-KW"/>
</dbReference>
<dbReference type="SUPFAM" id="SSF53448">
    <property type="entry name" value="Nucleotide-diphospho-sugar transferases"/>
    <property type="match status" value="1"/>
</dbReference>
<organism evidence="3 4">
    <name type="scientific">Parafannyhessea umbonata</name>
    <dbReference type="NCBI Taxonomy" id="604330"/>
    <lineage>
        <taxon>Bacteria</taxon>
        <taxon>Bacillati</taxon>
        <taxon>Actinomycetota</taxon>
        <taxon>Coriobacteriia</taxon>
        <taxon>Coriobacteriales</taxon>
        <taxon>Atopobiaceae</taxon>
        <taxon>Parafannyhessea</taxon>
    </lineage>
</organism>
<dbReference type="PANTHER" id="PTHR48090:SF7">
    <property type="entry name" value="RFBJ PROTEIN"/>
    <property type="match status" value="1"/>
</dbReference>
<dbReference type="InterPro" id="IPR029044">
    <property type="entry name" value="Nucleotide-diphossugar_trans"/>
</dbReference>
<feature type="domain" description="Glycosyltransferase 2-like" evidence="2">
    <location>
        <begin position="6"/>
        <end position="162"/>
    </location>
</feature>
<keyword evidence="3" id="KW-0808">Transferase</keyword>
<evidence type="ECO:0000313" key="3">
    <source>
        <dbReference type="EMBL" id="SDR66273.1"/>
    </source>
</evidence>
<dbReference type="AlphaFoldDB" id="A0A1H1KVG5"/>
<dbReference type="EMBL" id="LT629759">
    <property type="protein sequence ID" value="SDR66273.1"/>
    <property type="molecule type" value="Genomic_DNA"/>
</dbReference>
<gene>
    <name evidence="3" type="ORF">SAMN04489857_0395</name>
</gene>
<dbReference type="PANTHER" id="PTHR48090">
    <property type="entry name" value="UNDECAPRENYL-PHOSPHATE 4-DEOXY-4-FORMAMIDO-L-ARABINOSE TRANSFERASE-RELATED"/>
    <property type="match status" value="1"/>
</dbReference>